<dbReference type="AlphaFoldDB" id="A0A1H6PW96"/>
<dbReference type="GO" id="GO:0016020">
    <property type="term" value="C:membrane"/>
    <property type="evidence" value="ECO:0007669"/>
    <property type="project" value="UniProtKB-SubCell"/>
</dbReference>
<dbReference type="Pfam" id="PF03169">
    <property type="entry name" value="OPT"/>
    <property type="match status" value="1"/>
</dbReference>
<accession>A0A1H6PW96</accession>
<dbReference type="GeneID" id="2909981"/>
<keyword evidence="7 10" id="KW-1133">Transmembrane helix</keyword>
<feature type="transmembrane region" description="Helical" evidence="10">
    <location>
        <begin position="812"/>
        <end position="830"/>
    </location>
</feature>
<feature type="transmembrane region" description="Helical" evidence="10">
    <location>
        <begin position="292"/>
        <end position="310"/>
    </location>
</feature>
<name>A0A1H6PW96_YARLL</name>
<dbReference type="GO" id="GO:0035673">
    <property type="term" value="F:oligopeptide transmembrane transporter activity"/>
    <property type="evidence" value="ECO:0007669"/>
    <property type="project" value="InterPro"/>
</dbReference>
<evidence type="ECO:0000256" key="8">
    <source>
        <dbReference type="ARBA" id="ARBA00023136"/>
    </source>
</evidence>
<feature type="region of interest" description="Disordered" evidence="9">
    <location>
        <begin position="54"/>
        <end position="74"/>
    </location>
</feature>
<dbReference type="NCBIfam" id="TIGR00728">
    <property type="entry name" value="OPT_sfam"/>
    <property type="match status" value="1"/>
</dbReference>
<feature type="transmembrane region" description="Helical" evidence="10">
    <location>
        <begin position="401"/>
        <end position="420"/>
    </location>
</feature>
<feature type="transmembrane region" description="Helical" evidence="10">
    <location>
        <begin position="878"/>
        <end position="901"/>
    </location>
</feature>
<evidence type="ECO:0000256" key="10">
    <source>
        <dbReference type="SAM" id="Phobius"/>
    </source>
</evidence>
<dbReference type="PANTHER" id="PTHR22601">
    <property type="entry name" value="ISP4 LIKE PROTEIN"/>
    <property type="match status" value="1"/>
</dbReference>
<keyword evidence="8 10" id="KW-0472">Membrane</keyword>
<feature type="transmembrane region" description="Helical" evidence="10">
    <location>
        <begin position="364"/>
        <end position="389"/>
    </location>
</feature>
<dbReference type="KEGG" id="yli:2909981"/>
<feature type="transmembrane region" description="Helical" evidence="10">
    <location>
        <begin position="750"/>
        <end position="767"/>
    </location>
</feature>
<feature type="compositionally biased region" description="Polar residues" evidence="9">
    <location>
        <begin position="206"/>
        <end position="220"/>
    </location>
</feature>
<dbReference type="VEuPathDB" id="FungiDB:YALI0_C18491g"/>
<sequence>MRKVRVKRHNLHLPEEHNGRVPFPGRAHGLAGHIHIDRGAGGSDSIPLLEEQDESLAGPSHDPIDDSFSISAEDPYNSYHSTPSDFLNNYNDYPDEPGIPLLPMEKDHTHEKGHSDEHVIIDTAEVLEDTCFYVAYKLGIATVDDEPFPESVSYIALKVDEMGDEEALAILKRHVEYHKDDRNIPESSMLLWRSLIRHSEEYAQGNISESGEANPSLSAKKNTESTVDRVATRATYEDGSADLDPANMSPNELSLAIRYHAAIFHYWSPYIEVRSVTDPFDDPNLPVETIRAYLAGIIWLIVGAGVNQFFSVRMPAISISTMVCQLLLYPTGKALEYILPDKGFTFRGTRHSLNPGPWNNKEQMLATMFISVAIGGTYITSYNLFVQILPMYYGVDYARQFGYTLTLTLASQFMGFGFAGLLRKFVVYPTKAMWPTLMPTLALNRALLVKQKREKVHSWTISPYKFFFVVVACAFVYFWFPSYIFQALSTFNWITWIAPDNLNINIVTGAQGMGVNPWPTFDTNNMFALFDPLVLPQFTVLNTYAGMILGASVILGLYYTNTKGTAHLPINSNRIFDNTGKSYNVSRVLTDGTFDDTKYRTYSPPFYTAANLMVYSSFFAIYTLGFVYIGLSEWFTMVESFRDVKQAFIDIFMTTKFYIMRITNRKATRHDMDSSQFTNRQDEPFSRMIAAYPEVQNWVFIGLLVVSFVLAVIAIRVWPTDTPIWGLFFCLGINLVFLIPLTLILAYTGFGFGLNVLVQLIVGYALPGHPQAMMILKAIGYQVDGQAQNFITDQKVSYYTHMPPRALMRSQLIGTLVGAFVCLGVLYYQLEIEGICTPEQATTTKFTCVSQNTFFSASVIWGALGPAKMFQIYPAMKYMFLLGAVVGLIFWAVQYPLPTFLAKKFPQHRERILSLQSTLKLFNPVIFVGGVLNFAPYNLSYATGGLYVSLLFSWIKRRYSAWWRKYTYVLDAGLITGIAFSAIIIFFAVQYKGVELEWWGNTVSYDNLDFKGAILKPLAAGETFGPSPENFP</sequence>
<dbReference type="Proteomes" id="UP000182444">
    <property type="component" value="Chromosome 1C"/>
</dbReference>
<feature type="transmembrane region" description="Helical" evidence="10">
    <location>
        <begin position="461"/>
        <end position="480"/>
    </location>
</feature>
<keyword evidence="6" id="KW-0653">Protein transport</keyword>
<dbReference type="GO" id="GO:0015031">
    <property type="term" value="P:protein transport"/>
    <property type="evidence" value="ECO:0007669"/>
    <property type="project" value="UniProtKB-KW"/>
</dbReference>
<dbReference type="NCBIfam" id="TIGR00727">
    <property type="entry name" value="ISP4_OPT"/>
    <property type="match status" value="1"/>
</dbReference>
<organism evidence="11 12">
    <name type="scientific">Yarrowia lipolytica</name>
    <name type="common">Candida lipolytica</name>
    <dbReference type="NCBI Taxonomy" id="4952"/>
    <lineage>
        <taxon>Eukaryota</taxon>
        <taxon>Fungi</taxon>
        <taxon>Dikarya</taxon>
        <taxon>Ascomycota</taxon>
        <taxon>Saccharomycotina</taxon>
        <taxon>Dipodascomycetes</taxon>
        <taxon>Dipodascales</taxon>
        <taxon>Dipodascales incertae sedis</taxon>
        <taxon>Yarrowia</taxon>
    </lineage>
</organism>
<evidence type="ECO:0000256" key="2">
    <source>
        <dbReference type="ARBA" id="ARBA00008807"/>
    </source>
</evidence>
<evidence type="ECO:0000256" key="7">
    <source>
        <dbReference type="ARBA" id="ARBA00022989"/>
    </source>
</evidence>
<dbReference type="OMA" id="WTITIRG"/>
<feature type="transmembrane region" description="Helical" evidence="10">
    <location>
        <begin position="698"/>
        <end position="718"/>
    </location>
</feature>
<feature type="region of interest" description="Disordered" evidence="9">
    <location>
        <begin position="206"/>
        <end position="228"/>
    </location>
</feature>
<gene>
    <name evidence="11" type="ORF">YALI1_C25703g</name>
</gene>
<protein>
    <recommendedName>
        <fullName evidence="13">Oligopeptide transporter 2</fullName>
    </recommendedName>
</protein>
<dbReference type="VEuPathDB" id="FungiDB:YALI1_C25703g"/>
<dbReference type="InterPro" id="IPR004813">
    <property type="entry name" value="OPT"/>
</dbReference>
<evidence type="ECO:0000256" key="1">
    <source>
        <dbReference type="ARBA" id="ARBA00004141"/>
    </source>
</evidence>
<keyword evidence="4 10" id="KW-0812">Transmembrane</keyword>
<feature type="region of interest" description="Disordered" evidence="9">
    <location>
        <begin position="1"/>
        <end position="23"/>
    </location>
</feature>
<evidence type="ECO:0000256" key="3">
    <source>
        <dbReference type="ARBA" id="ARBA00022448"/>
    </source>
</evidence>
<reference evidence="11 12" key="1">
    <citation type="journal article" date="2016" name="PLoS ONE">
        <title>Sequence Assembly of Yarrowia lipolytica Strain W29/CLIB89 Shows Transposable Element Diversity.</title>
        <authorList>
            <person name="Magnan C."/>
            <person name="Yu J."/>
            <person name="Chang I."/>
            <person name="Jahn E."/>
            <person name="Kanomata Y."/>
            <person name="Wu J."/>
            <person name="Zeller M."/>
            <person name="Oakes M."/>
            <person name="Baldi P."/>
            <person name="Sandmeyer S."/>
        </authorList>
    </citation>
    <scope>NUCLEOTIDE SEQUENCE [LARGE SCALE GENOMIC DNA]</scope>
    <source>
        <strain evidence="12">CLIB89(W29)</strain>
    </source>
</reference>
<keyword evidence="3" id="KW-0813">Transport</keyword>
<dbReference type="RefSeq" id="XP_501979.3">
    <property type="nucleotide sequence ID" value="XM_501979.3"/>
</dbReference>
<comment type="subcellular location">
    <subcellularLocation>
        <location evidence="1">Membrane</location>
        <topology evidence="1">Multi-pass membrane protein</topology>
    </subcellularLocation>
</comment>
<evidence type="ECO:0000313" key="12">
    <source>
        <dbReference type="Proteomes" id="UP000182444"/>
    </source>
</evidence>
<feature type="transmembrane region" description="Helical" evidence="10">
    <location>
        <begin position="725"/>
        <end position="744"/>
    </location>
</feature>
<feature type="transmembrane region" description="Helical" evidence="10">
    <location>
        <begin position="938"/>
        <end position="955"/>
    </location>
</feature>
<dbReference type="EMBL" id="CP017555">
    <property type="protein sequence ID" value="AOW03051.1"/>
    <property type="molecule type" value="Genomic_DNA"/>
</dbReference>
<evidence type="ECO:0000256" key="5">
    <source>
        <dbReference type="ARBA" id="ARBA00022856"/>
    </source>
</evidence>
<evidence type="ECO:0008006" key="13">
    <source>
        <dbReference type="Google" id="ProtNLM"/>
    </source>
</evidence>
<keyword evidence="5" id="KW-0571">Peptide transport</keyword>
<proteinExistence type="inferred from homology"/>
<evidence type="ECO:0000256" key="6">
    <source>
        <dbReference type="ARBA" id="ARBA00022927"/>
    </source>
</evidence>
<evidence type="ECO:0000256" key="4">
    <source>
        <dbReference type="ARBA" id="ARBA00022692"/>
    </source>
</evidence>
<dbReference type="eggNOG" id="KOG2262">
    <property type="taxonomic scope" value="Eukaryota"/>
</dbReference>
<evidence type="ECO:0000256" key="9">
    <source>
        <dbReference type="SAM" id="MobiDB-lite"/>
    </source>
</evidence>
<feature type="compositionally biased region" description="Basic residues" evidence="9">
    <location>
        <begin position="1"/>
        <end position="11"/>
    </location>
</feature>
<comment type="similarity">
    <text evidence="2">Belongs to the oligopeptide OPT transporter family.</text>
</comment>
<feature type="transmembrane region" description="Helical" evidence="10">
    <location>
        <begin position="967"/>
        <end position="989"/>
    </location>
</feature>
<evidence type="ECO:0000313" key="11">
    <source>
        <dbReference type="EMBL" id="AOW03051.1"/>
    </source>
</evidence>
<feature type="transmembrane region" description="Helical" evidence="10">
    <location>
        <begin position="541"/>
        <end position="559"/>
    </location>
</feature>
<dbReference type="InterPro" id="IPR004648">
    <property type="entry name" value="Oligpept_transpt"/>
</dbReference>
<feature type="transmembrane region" description="Helical" evidence="10">
    <location>
        <begin position="606"/>
        <end position="631"/>
    </location>
</feature>